<dbReference type="Gene3D" id="3.80.10.10">
    <property type="entry name" value="Ribonuclease Inhibitor"/>
    <property type="match status" value="1"/>
</dbReference>
<sequence>MYDMIQEMGREIVRRESPKEPRERSRLWFYNDVLHVLTDGMGTNKVEAIMLKLAPPEVHFSAHAFTNMKRLRIFLARNVSHSGDSIYFPAELRWLEWPNYSPLVVPFNTNHGNLVVLDLSKISIRILGKEFKLFRNLRSVNFSHCKLQSEILDVSSLPNLESLDLQECTNLVKVHQALRCLDKLIYLNFLNCSNLSCFPLKSRSLESPILRGCSKLSRFPDILVPVECLRSLALHEIAIEELPSSVGNLVKTARHLVHIFIDGCSQLSKLLEPVWRSSDYSNLSLPLALRSVIYLNMQRCSLLELSFSQNFHCMSLLTILYLSENICLALSTCINQFTKLQRLPLAEARANIFHPRSKIPKWFVHQSMRGLLRFPVSSKSYCDIAGLAFYSIVDSANLKEASISCEIRLFVDNQETYGCVDCFFSLESDHIWLLY</sequence>
<dbReference type="SUPFAM" id="SSF52058">
    <property type="entry name" value="L domain-like"/>
    <property type="match status" value="1"/>
</dbReference>
<keyword evidence="2" id="KW-1185">Reference proteome</keyword>
<evidence type="ECO:0000313" key="2">
    <source>
        <dbReference type="Proteomes" id="UP001634007"/>
    </source>
</evidence>
<evidence type="ECO:0008006" key="3">
    <source>
        <dbReference type="Google" id="ProtNLM"/>
    </source>
</evidence>
<comment type="caution">
    <text evidence="1">The sequence shown here is derived from an EMBL/GenBank/DDBJ whole genome shotgun (WGS) entry which is preliminary data.</text>
</comment>
<proteinExistence type="predicted"/>
<evidence type="ECO:0000313" key="1">
    <source>
        <dbReference type="EMBL" id="KAL3747240.1"/>
    </source>
</evidence>
<dbReference type="PANTHER" id="PTHR11017">
    <property type="entry name" value="LEUCINE-RICH REPEAT-CONTAINING PROTEIN"/>
    <property type="match status" value="1"/>
</dbReference>
<organism evidence="1 2">
    <name type="scientific">Eucalyptus globulus</name>
    <name type="common">Tasmanian blue gum</name>
    <dbReference type="NCBI Taxonomy" id="34317"/>
    <lineage>
        <taxon>Eukaryota</taxon>
        <taxon>Viridiplantae</taxon>
        <taxon>Streptophyta</taxon>
        <taxon>Embryophyta</taxon>
        <taxon>Tracheophyta</taxon>
        <taxon>Spermatophyta</taxon>
        <taxon>Magnoliopsida</taxon>
        <taxon>eudicotyledons</taxon>
        <taxon>Gunneridae</taxon>
        <taxon>Pentapetalae</taxon>
        <taxon>rosids</taxon>
        <taxon>malvids</taxon>
        <taxon>Myrtales</taxon>
        <taxon>Myrtaceae</taxon>
        <taxon>Myrtoideae</taxon>
        <taxon>Eucalypteae</taxon>
        <taxon>Eucalyptus</taxon>
    </lineage>
</organism>
<reference evidence="1 2" key="1">
    <citation type="submission" date="2024-11" db="EMBL/GenBank/DDBJ databases">
        <title>Chromosome-level genome assembly of Eucalyptus globulus Labill. provides insights into its genome evolution.</title>
        <authorList>
            <person name="Li X."/>
        </authorList>
    </citation>
    <scope>NUCLEOTIDE SEQUENCE [LARGE SCALE GENOMIC DNA]</scope>
    <source>
        <strain evidence="1">CL2024</strain>
        <tissue evidence="1">Fresh tender leaves</tissue>
    </source>
</reference>
<dbReference type="InterPro" id="IPR032675">
    <property type="entry name" value="LRR_dom_sf"/>
</dbReference>
<gene>
    <name evidence="1" type="ORF">ACJRO7_016080</name>
</gene>
<dbReference type="EMBL" id="JBJKBG010000003">
    <property type="protein sequence ID" value="KAL3747240.1"/>
    <property type="molecule type" value="Genomic_DNA"/>
</dbReference>
<accession>A0ABD3LG16</accession>
<feature type="non-terminal residue" evidence="1">
    <location>
        <position position="435"/>
    </location>
</feature>
<dbReference type="InterPro" id="IPR044974">
    <property type="entry name" value="Disease_R_plants"/>
</dbReference>
<dbReference type="Proteomes" id="UP001634007">
    <property type="component" value="Unassembled WGS sequence"/>
</dbReference>
<dbReference type="PANTHER" id="PTHR11017:SF527">
    <property type="entry name" value="TMV RESISTANCE PROTEIN N-LIKE"/>
    <property type="match status" value="1"/>
</dbReference>
<protein>
    <recommendedName>
        <fullName evidence="3">Disease resistance protein</fullName>
    </recommendedName>
</protein>
<dbReference type="AlphaFoldDB" id="A0ABD3LG16"/>
<name>A0ABD3LG16_EUCGL</name>